<feature type="compositionally biased region" description="Acidic residues" evidence="1">
    <location>
        <begin position="183"/>
        <end position="195"/>
    </location>
</feature>
<protein>
    <submittedName>
        <fullName evidence="2">Uncharacterized protein</fullName>
    </submittedName>
</protein>
<proteinExistence type="predicted"/>
<dbReference type="GeneID" id="14870702"/>
<reference evidence="3" key="1">
    <citation type="journal article" date="2011" name="Genome Res.">
        <title>Phylogeny-wide analysis of social amoeba genomes highlights ancient origins for complex intercellular communication.</title>
        <authorList>
            <person name="Heidel A.J."/>
            <person name="Lawal H.M."/>
            <person name="Felder M."/>
            <person name="Schilde C."/>
            <person name="Helps N.R."/>
            <person name="Tunggal B."/>
            <person name="Rivero F."/>
            <person name="John U."/>
            <person name="Schleicher M."/>
            <person name="Eichinger L."/>
            <person name="Platzer M."/>
            <person name="Noegel A.A."/>
            <person name="Schaap P."/>
            <person name="Gloeckner G."/>
        </authorList>
    </citation>
    <scope>NUCLEOTIDE SEQUENCE [LARGE SCALE GENOMIC DNA]</scope>
    <source>
        <strain evidence="3">SH3</strain>
    </source>
</reference>
<evidence type="ECO:0000256" key="1">
    <source>
        <dbReference type="SAM" id="MobiDB-lite"/>
    </source>
</evidence>
<dbReference type="EMBL" id="GL883018">
    <property type="protein sequence ID" value="EGG18610.1"/>
    <property type="molecule type" value="Genomic_DNA"/>
</dbReference>
<feature type="region of interest" description="Disordered" evidence="1">
    <location>
        <begin position="152"/>
        <end position="222"/>
    </location>
</feature>
<keyword evidence="3" id="KW-1185">Reference proteome</keyword>
<organism evidence="2 3">
    <name type="scientific">Cavenderia fasciculata</name>
    <name type="common">Slime mold</name>
    <name type="synonym">Dictyostelium fasciculatum</name>
    <dbReference type="NCBI Taxonomy" id="261658"/>
    <lineage>
        <taxon>Eukaryota</taxon>
        <taxon>Amoebozoa</taxon>
        <taxon>Evosea</taxon>
        <taxon>Eumycetozoa</taxon>
        <taxon>Dictyostelia</taxon>
        <taxon>Acytosteliales</taxon>
        <taxon>Cavenderiaceae</taxon>
        <taxon>Cavenderia</taxon>
    </lineage>
</organism>
<evidence type="ECO:0000313" key="3">
    <source>
        <dbReference type="Proteomes" id="UP000007797"/>
    </source>
</evidence>
<dbReference type="RefSeq" id="XP_004366514.1">
    <property type="nucleotide sequence ID" value="XM_004366457.1"/>
</dbReference>
<dbReference type="KEGG" id="dfa:DFA_04104"/>
<sequence>MVIISLEDEKEIREFWIDDKVDLKISGSLPHMIQALIVSFSKDIQLDLVCWRFFGNVSKWCTIMDIPLSFLISDDVARILDYCMLTVSHLAKRCCPLKTITHITISQDTIEFLYQLIRYKSNESEYNQIKLMSTDCKCDKDDCSYEGEYSIQEFESQDEREEEEEEIQDSNQEEEEHHNSSQYDEEEEEDDDDDESHNSNQYEREYQSRGRDSSQYEDERKDEMSMLENINKYELAKRVLESIQYMECVATGDYVDDGYFLYIASHLPNLRSFTFDPDNIERSLEKKTLAFLSRDTEYLKRNDQYEEEYINGIPASLEEIYLYRDASDLGIQWIFKILKCHSKTIRNFSCYVPRDYDNDSSESFWKSFISSIRSLNLHHAKDMVYQFGDGPEKSLIYDHNIKELLNTTRSKIIFSIRVKGFQRI</sequence>
<feature type="compositionally biased region" description="Acidic residues" evidence="1">
    <location>
        <begin position="155"/>
        <end position="174"/>
    </location>
</feature>
<feature type="compositionally biased region" description="Basic and acidic residues" evidence="1">
    <location>
        <begin position="202"/>
        <end position="222"/>
    </location>
</feature>
<accession>F4Q1A9</accession>
<dbReference type="Proteomes" id="UP000007797">
    <property type="component" value="Unassembled WGS sequence"/>
</dbReference>
<name>F4Q1A9_CACFS</name>
<gene>
    <name evidence="2" type="ORF">DFA_04104</name>
</gene>
<dbReference type="AlphaFoldDB" id="F4Q1A9"/>
<evidence type="ECO:0000313" key="2">
    <source>
        <dbReference type="EMBL" id="EGG18610.1"/>
    </source>
</evidence>